<dbReference type="InterPro" id="IPR003085">
    <property type="entry name" value="AcuC"/>
</dbReference>
<dbReference type="PANTHER" id="PTHR10625:SF10">
    <property type="entry name" value="HISTONE DEACETYLASE HDAC1"/>
    <property type="match status" value="1"/>
</dbReference>
<dbReference type="PANTHER" id="PTHR10625">
    <property type="entry name" value="HISTONE DEACETYLASE HDAC1-RELATED"/>
    <property type="match status" value="1"/>
</dbReference>
<evidence type="ECO:0000256" key="2">
    <source>
        <dbReference type="ARBA" id="ARBA00005947"/>
    </source>
</evidence>
<dbReference type="EMBL" id="JRNH01000032">
    <property type="protein sequence ID" value="KGF19439.1"/>
    <property type="molecule type" value="Genomic_DNA"/>
</dbReference>
<name>A0A096AES2_9MICC</name>
<keyword evidence="4" id="KW-0006">Acetoin catabolism</keyword>
<dbReference type="UniPathway" id="UPA00040"/>
<dbReference type="CDD" id="cd09994">
    <property type="entry name" value="HDAC_AcuC_like"/>
    <property type="match status" value="1"/>
</dbReference>
<protein>
    <recommendedName>
        <fullName evidence="3">Acetoin utilization protein AcuC</fullName>
    </recommendedName>
</protein>
<evidence type="ECO:0000259" key="5">
    <source>
        <dbReference type="Pfam" id="PF00850"/>
    </source>
</evidence>
<evidence type="ECO:0000256" key="1">
    <source>
        <dbReference type="ARBA" id="ARBA00005101"/>
    </source>
</evidence>
<comment type="similarity">
    <text evidence="2">Belongs to the histone deacetylase family.</text>
</comment>
<dbReference type="SUPFAM" id="SSF52768">
    <property type="entry name" value="Arginase/deacetylase"/>
    <property type="match status" value="1"/>
</dbReference>
<sequence>MTIKVMSVMSSANPSVTVVYDRHMSAYRFSDNHPMNPERMRMTADLLEQLDVMEQVGGRFSSSYSASDDELFQIHTPEYVEAVKRAGEGHADEAFGLGTEDNPIFPDIHDAAARLYGASLMGAALVLGDSGVPVVNFGGGMHHAHSGSASGFCIYNDAAAAILRLLSSGVKKVMYIDVDAHHGDGVQGIFYDDPRVMTVSLHESGRSLFPGTGFPNETGGPNAPNSAVNVALPAGIRDNGWLRAFTAIVPAVARAFEPEVIVSQHGCDGHELDPLTNLRLSIDGQRQTAIEIAYLAQELTENRWLATGGGGYDIARTVPRAWTHLVAVAAGKPLDVQTPVPQKFRDYISERYGVDAPEKMGDEAELWWRGWEMGYDPADPVDRAIMATRKEAFPGLGLDPWFD</sequence>
<reference evidence="6 7" key="1">
    <citation type="submission" date="2014-07" db="EMBL/GenBank/DDBJ databases">
        <authorList>
            <person name="McCorrison J."/>
            <person name="Sanka R."/>
            <person name="Torralba M."/>
            <person name="Gillis M."/>
            <person name="Haft D.H."/>
            <person name="Methe B."/>
            <person name="Sutton G."/>
            <person name="Nelson K.E."/>
        </authorList>
    </citation>
    <scope>NUCLEOTIDE SEQUENCE [LARGE SCALE GENOMIC DNA]</scope>
    <source>
        <strain evidence="6 7">DNF00011</strain>
    </source>
</reference>
<proteinExistence type="inferred from homology"/>
<accession>A0A096AES2</accession>
<organism evidence="6 7">
    <name type="scientific">Pseudoglutamicibacter albus DNF00011</name>
    <dbReference type="NCBI Taxonomy" id="1401063"/>
    <lineage>
        <taxon>Bacteria</taxon>
        <taxon>Bacillati</taxon>
        <taxon>Actinomycetota</taxon>
        <taxon>Actinomycetes</taxon>
        <taxon>Micrococcales</taxon>
        <taxon>Micrococcaceae</taxon>
        <taxon>Pseudoglutamicibacter</taxon>
    </lineage>
</organism>
<dbReference type="PRINTS" id="PR01272">
    <property type="entry name" value="ACUCPROTEIN"/>
</dbReference>
<dbReference type="GO" id="GO:0004407">
    <property type="term" value="F:histone deacetylase activity"/>
    <property type="evidence" value="ECO:0007669"/>
    <property type="project" value="TreeGrafter"/>
</dbReference>
<dbReference type="GO" id="GO:0045150">
    <property type="term" value="P:acetoin catabolic process"/>
    <property type="evidence" value="ECO:0007669"/>
    <property type="project" value="UniProtKB-UniPathway"/>
</dbReference>
<feature type="domain" description="Histone deacetylase" evidence="5">
    <location>
        <begin position="33"/>
        <end position="328"/>
    </location>
</feature>
<dbReference type="GO" id="GO:0040029">
    <property type="term" value="P:epigenetic regulation of gene expression"/>
    <property type="evidence" value="ECO:0007669"/>
    <property type="project" value="TreeGrafter"/>
</dbReference>
<dbReference type="Pfam" id="PF00850">
    <property type="entry name" value="Hist_deacetyl"/>
    <property type="match status" value="1"/>
</dbReference>
<evidence type="ECO:0000256" key="3">
    <source>
        <dbReference type="ARBA" id="ARBA00020218"/>
    </source>
</evidence>
<dbReference type="PRINTS" id="PR01270">
    <property type="entry name" value="HDASUPER"/>
</dbReference>
<dbReference type="Gene3D" id="3.40.800.20">
    <property type="entry name" value="Histone deacetylase domain"/>
    <property type="match status" value="1"/>
</dbReference>
<dbReference type="AlphaFoldDB" id="A0A096AES2"/>
<dbReference type="InterPro" id="IPR037138">
    <property type="entry name" value="His_deacetylse_dom_sf"/>
</dbReference>
<comment type="pathway">
    <text evidence="1">Ketone degradation; acetoin degradation.</text>
</comment>
<evidence type="ECO:0000256" key="4">
    <source>
        <dbReference type="ARBA" id="ARBA00022627"/>
    </source>
</evidence>
<dbReference type="InterPro" id="IPR000286">
    <property type="entry name" value="HDACs"/>
</dbReference>
<dbReference type="InterPro" id="IPR023696">
    <property type="entry name" value="Ureohydrolase_dom_sf"/>
</dbReference>
<evidence type="ECO:0000313" key="6">
    <source>
        <dbReference type="EMBL" id="KGF19439.1"/>
    </source>
</evidence>
<comment type="caution">
    <text evidence="6">The sequence shown here is derived from an EMBL/GenBank/DDBJ whole genome shotgun (WGS) entry which is preliminary data.</text>
</comment>
<dbReference type="InterPro" id="IPR023801">
    <property type="entry name" value="His_deacetylse_dom"/>
</dbReference>
<evidence type="ECO:0000313" key="7">
    <source>
        <dbReference type="Proteomes" id="UP000053528"/>
    </source>
</evidence>
<gene>
    <name evidence="6" type="ORF">HMPREF2128_10175</name>
</gene>
<dbReference type="Proteomes" id="UP000053528">
    <property type="component" value="Unassembled WGS sequence"/>
</dbReference>